<feature type="domain" description="Pherophorin" evidence="1">
    <location>
        <begin position="133"/>
        <end position="239"/>
    </location>
</feature>
<feature type="non-terminal residue" evidence="2">
    <location>
        <position position="1"/>
    </location>
</feature>
<dbReference type="KEGG" id="vcn:VOLCADRAFT_100776"/>
<organism evidence="3">
    <name type="scientific">Volvox carteri f. nagariensis</name>
    <dbReference type="NCBI Taxonomy" id="3068"/>
    <lineage>
        <taxon>Eukaryota</taxon>
        <taxon>Viridiplantae</taxon>
        <taxon>Chlorophyta</taxon>
        <taxon>core chlorophytes</taxon>
        <taxon>Chlorophyceae</taxon>
        <taxon>CS clade</taxon>
        <taxon>Chlamydomonadales</taxon>
        <taxon>Volvocaceae</taxon>
        <taxon>Volvox</taxon>
    </lineage>
</organism>
<reference evidence="2 3" key="1">
    <citation type="journal article" date="2010" name="Science">
        <title>Genomic analysis of organismal complexity in the multicellular green alga Volvox carteri.</title>
        <authorList>
            <person name="Prochnik S.E."/>
            <person name="Umen J."/>
            <person name="Nedelcu A.M."/>
            <person name="Hallmann A."/>
            <person name="Miller S.M."/>
            <person name="Nishii I."/>
            <person name="Ferris P."/>
            <person name="Kuo A."/>
            <person name="Mitros T."/>
            <person name="Fritz-Laylin L.K."/>
            <person name="Hellsten U."/>
            <person name="Chapman J."/>
            <person name="Simakov O."/>
            <person name="Rensing S.A."/>
            <person name="Terry A."/>
            <person name="Pangilinan J."/>
            <person name="Kapitonov V."/>
            <person name="Jurka J."/>
            <person name="Salamov A."/>
            <person name="Shapiro H."/>
            <person name="Schmutz J."/>
            <person name="Grimwood J."/>
            <person name="Lindquist E."/>
            <person name="Lucas S."/>
            <person name="Grigoriev I.V."/>
            <person name="Schmitt R."/>
            <person name="Kirk D."/>
            <person name="Rokhsar D.S."/>
        </authorList>
    </citation>
    <scope>NUCLEOTIDE SEQUENCE [LARGE SCALE GENOMIC DNA]</scope>
    <source>
        <strain evidence="3">f. Nagariensis / Eve</strain>
    </source>
</reference>
<protein>
    <recommendedName>
        <fullName evidence="1">Pherophorin domain-containing protein</fullName>
    </recommendedName>
</protein>
<accession>D8UL02</accession>
<name>D8UL02_VOLCA</name>
<keyword evidence="3" id="KW-1185">Reference proteome</keyword>
<proteinExistence type="predicted"/>
<evidence type="ECO:0000313" key="3">
    <source>
        <dbReference type="Proteomes" id="UP000001058"/>
    </source>
</evidence>
<evidence type="ECO:0000259" key="1">
    <source>
        <dbReference type="Pfam" id="PF12499"/>
    </source>
</evidence>
<dbReference type="EMBL" id="GL378477">
    <property type="protein sequence ID" value="EFJ39588.1"/>
    <property type="molecule type" value="Genomic_DNA"/>
</dbReference>
<dbReference type="InterPro" id="IPR024616">
    <property type="entry name" value="Pherophorin"/>
</dbReference>
<dbReference type="Proteomes" id="UP000001058">
    <property type="component" value="Unassembled WGS sequence"/>
</dbReference>
<dbReference type="AlphaFoldDB" id="D8UL02"/>
<dbReference type="OrthoDB" id="526970at2759"/>
<gene>
    <name evidence="2" type="ORF">VOLCADRAFT_100776</name>
</gene>
<evidence type="ECO:0000313" key="2">
    <source>
        <dbReference type="EMBL" id="EFJ39588.1"/>
    </source>
</evidence>
<dbReference type="RefSeq" id="XP_002959338.1">
    <property type="nucleotide sequence ID" value="XM_002959292.1"/>
</dbReference>
<sequence>TCFDLEVEVSSAPFSFFTIDSDKCQAVQAQIASDFVSQIAFMGLPPMVVNFTVDPTRCQPTKVSVCGSFVSEEEARKLEPWAALQSPLWLDSLVGQCNAVNSGLSFLLRSETDDCLKVITEKTDCKDTVNVTFPPCKCDNRKYATPFYVVPTPATQEPGRDPWTNLYCFKTKVAPKESVIAGPCNSSSTLHKAEIWADMSLRRQVRGFRLTPSGGTPRWASTSWGPSGANQLKAIRRDLESQASIVQNPCRTVMVSAAWSVHQKAENRRALGPCVVNCWRAVQSEVANPTMAPPLLLVASALALAW</sequence>
<dbReference type="GeneID" id="9626397"/>
<dbReference type="InParanoid" id="D8UL02"/>
<dbReference type="Pfam" id="PF12499">
    <property type="entry name" value="DUF3707"/>
    <property type="match status" value="1"/>
</dbReference>